<feature type="transmembrane region" description="Helical" evidence="6">
    <location>
        <begin position="238"/>
        <end position="262"/>
    </location>
</feature>
<feature type="transmembrane region" description="Helical" evidence="6">
    <location>
        <begin position="385"/>
        <end position="409"/>
    </location>
</feature>
<proteinExistence type="inferred from homology"/>
<dbReference type="STRING" id="1227493.C483_06043"/>
<feature type="transmembrane region" description="Helical" evidence="6">
    <location>
        <begin position="63"/>
        <end position="81"/>
    </location>
</feature>
<evidence type="ECO:0000313" key="8">
    <source>
        <dbReference type="Proteomes" id="UP000011519"/>
    </source>
</evidence>
<evidence type="ECO:0000256" key="4">
    <source>
        <dbReference type="ARBA" id="ARBA00022989"/>
    </source>
</evidence>
<evidence type="ECO:0000256" key="6">
    <source>
        <dbReference type="SAM" id="Phobius"/>
    </source>
</evidence>
<keyword evidence="3 6" id="KW-0812">Transmembrane</keyword>
<keyword evidence="4 6" id="KW-1133">Transmembrane helix</keyword>
<name>M0A6L1_9EURY</name>
<comment type="similarity">
    <text evidence="2">Belongs to the TMEM19 family.</text>
</comment>
<feature type="transmembrane region" description="Helical" evidence="6">
    <location>
        <begin position="115"/>
        <end position="140"/>
    </location>
</feature>
<dbReference type="AlphaFoldDB" id="M0A6L1"/>
<comment type="caution">
    <text evidence="7">The sequence shown here is derived from an EMBL/GenBank/DDBJ whole genome shotgun (WGS) entry which is preliminary data.</text>
</comment>
<comment type="subcellular location">
    <subcellularLocation>
        <location evidence="1">Membrane</location>
        <topology evidence="1">Multi-pass membrane protein</topology>
    </subcellularLocation>
</comment>
<evidence type="ECO:0000256" key="3">
    <source>
        <dbReference type="ARBA" id="ARBA00022692"/>
    </source>
</evidence>
<evidence type="ECO:0000313" key="7">
    <source>
        <dbReference type="EMBL" id="ELY93502.1"/>
    </source>
</evidence>
<protein>
    <recommendedName>
        <fullName evidence="9">DUF92 domain-containing protein</fullName>
    </recommendedName>
</protein>
<dbReference type="PATRIC" id="fig|1227493.4.peg.1184"/>
<dbReference type="RefSeq" id="WP_006652448.1">
    <property type="nucleotide sequence ID" value="NZ_AOIM01000014.1"/>
</dbReference>
<evidence type="ECO:0008006" key="9">
    <source>
        <dbReference type="Google" id="ProtNLM"/>
    </source>
</evidence>
<feature type="transmembrane region" description="Helical" evidence="6">
    <location>
        <begin position="87"/>
        <end position="103"/>
    </location>
</feature>
<reference evidence="7 8" key="1">
    <citation type="journal article" date="2014" name="PLoS Genet.">
        <title>Phylogenetically driven sequencing of extremely halophilic archaea reveals strategies for static and dynamic osmo-response.</title>
        <authorList>
            <person name="Becker E.A."/>
            <person name="Seitzer P.M."/>
            <person name="Tritt A."/>
            <person name="Larsen D."/>
            <person name="Krusor M."/>
            <person name="Yao A.I."/>
            <person name="Wu D."/>
            <person name="Madern D."/>
            <person name="Eisen J.A."/>
            <person name="Darling A.E."/>
            <person name="Facciotti M.T."/>
        </authorList>
    </citation>
    <scope>NUCLEOTIDE SEQUENCE [LARGE SCALE GENOMIC DNA]</scope>
    <source>
        <strain evidence="7 8">JCM 10989</strain>
    </source>
</reference>
<feature type="transmembrane region" description="Helical" evidence="6">
    <location>
        <begin position="209"/>
        <end position="226"/>
    </location>
</feature>
<feature type="transmembrane region" description="Helical" evidence="6">
    <location>
        <begin position="429"/>
        <end position="451"/>
    </location>
</feature>
<feature type="transmembrane region" description="Helical" evidence="6">
    <location>
        <begin position="296"/>
        <end position="325"/>
    </location>
</feature>
<gene>
    <name evidence="7" type="ORF">C483_06043</name>
</gene>
<dbReference type="Pfam" id="PF01940">
    <property type="entry name" value="DUF92"/>
    <property type="match status" value="1"/>
</dbReference>
<evidence type="ECO:0000256" key="1">
    <source>
        <dbReference type="ARBA" id="ARBA00004141"/>
    </source>
</evidence>
<evidence type="ECO:0000256" key="5">
    <source>
        <dbReference type="ARBA" id="ARBA00023136"/>
    </source>
</evidence>
<accession>M0A6L1</accession>
<dbReference type="OrthoDB" id="28948at2157"/>
<sequence>MTSPVRRAGVFATLSTLVLAVPLAGIEVATAIAAVVLLGAFLVTDGPLFELAAYPGDYEDRRLYGLITFVLAAVALGLVAFNTSMSTAILVGTVLLVGYGNLAERLVRSRSENDVLAVTAFCLVATVAAALGQIVTLLALSGEPGTAAATATIESALPSVLFLAASGALLAALLRDVFLIYDDPVVMLSAGFLLWLLAELDPGLGTPDIVIALAITALLGYVSYALETASIAGMITGVLLGLLTIVLGGYAWFAVLIAFFGIGGLSTKFRYGRKEELGVAEDNNGARGSGNVLGNAAVAIAAVLGYAASLAGLLPVTADLFLFAFAGSVATAMSDTLSSEVGSVFETPRLITTLEPVEPGTDGGVTWQGEVAGLAGATIVGGLSYLLFPAVGGLGAAIIVAAGFVGMTVDSLLGATLEGSLLGNQGVNFLATLSGAVVCALLLVMFSGVVLS</sequence>
<dbReference type="PANTHER" id="PTHR13353:SF5">
    <property type="entry name" value="TRANSMEMBRANE PROTEIN 19"/>
    <property type="match status" value="1"/>
</dbReference>
<evidence type="ECO:0000256" key="2">
    <source>
        <dbReference type="ARBA" id="ARBA00009012"/>
    </source>
</evidence>
<feature type="transmembrane region" description="Helical" evidence="6">
    <location>
        <begin position="30"/>
        <end position="51"/>
    </location>
</feature>
<dbReference type="EMBL" id="AOIM01000014">
    <property type="protein sequence ID" value="ELY93502.1"/>
    <property type="molecule type" value="Genomic_DNA"/>
</dbReference>
<dbReference type="PANTHER" id="PTHR13353">
    <property type="entry name" value="TRANSMEMBRANE PROTEIN 19"/>
    <property type="match status" value="1"/>
</dbReference>
<organism evidence="7 8">
    <name type="scientific">Natrialba hulunbeirensis JCM 10989</name>
    <dbReference type="NCBI Taxonomy" id="1227493"/>
    <lineage>
        <taxon>Archaea</taxon>
        <taxon>Methanobacteriati</taxon>
        <taxon>Methanobacteriota</taxon>
        <taxon>Stenosarchaea group</taxon>
        <taxon>Halobacteria</taxon>
        <taxon>Halobacteriales</taxon>
        <taxon>Natrialbaceae</taxon>
        <taxon>Natrialba</taxon>
    </lineage>
</organism>
<feature type="transmembrane region" description="Helical" evidence="6">
    <location>
        <begin position="146"/>
        <end position="171"/>
    </location>
</feature>
<keyword evidence="5 6" id="KW-0472">Membrane</keyword>
<feature type="transmembrane region" description="Helical" evidence="6">
    <location>
        <begin position="178"/>
        <end position="197"/>
    </location>
</feature>
<keyword evidence="8" id="KW-1185">Reference proteome</keyword>
<dbReference type="GO" id="GO:0016020">
    <property type="term" value="C:membrane"/>
    <property type="evidence" value="ECO:0007669"/>
    <property type="project" value="UniProtKB-SubCell"/>
</dbReference>
<dbReference type="Proteomes" id="UP000011519">
    <property type="component" value="Unassembled WGS sequence"/>
</dbReference>
<dbReference type="InterPro" id="IPR002794">
    <property type="entry name" value="DUF92_TMEM19"/>
</dbReference>